<organism evidence="2 3">
    <name type="scientific">Glutinoglossum americanum</name>
    <dbReference type="NCBI Taxonomy" id="1670608"/>
    <lineage>
        <taxon>Eukaryota</taxon>
        <taxon>Fungi</taxon>
        <taxon>Dikarya</taxon>
        <taxon>Ascomycota</taxon>
        <taxon>Pezizomycotina</taxon>
        <taxon>Geoglossomycetes</taxon>
        <taxon>Geoglossales</taxon>
        <taxon>Geoglossaceae</taxon>
        <taxon>Glutinoglossum</taxon>
    </lineage>
</organism>
<name>A0A9P8IHE2_9PEZI</name>
<accession>A0A9P8IHE2</accession>
<sequence>MVTPNLSRRVRSNTHPLREHRGEPVDPNELYRRLKIQECRQKERASRRVRERHSSGQYHHTPQVAALDFQRTATQEVRGRKEVRKSSRTLVDRYKNNHGIRPRRPDATPAIRLPGILTVKNSEIDPVANRNQLQRTRGLETTAGTDKERSVDKGQQKGFNITFDRISSPSSRKKRTSRDRPYSAGDLDHRLSLDISPNTQRQPFDRPDWTQGDECHGQKLDSQPSKECKSLSLKGVESVRPGEHRNLGRCSQNNPRKTNFHWPLSCLGM</sequence>
<feature type="compositionally biased region" description="Basic and acidic residues" evidence="1">
    <location>
        <begin position="178"/>
        <end position="192"/>
    </location>
</feature>
<dbReference type="Proteomes" id="UP000698800">
    <property type="component" value="Unassembled WGS sequence"/>
</dbReference>
<proteinExistence type="predicted"/>
<reference evidence="2" key="1">
    <citation type="submission" date="2021-03" db="EMBL/GenBank/DDBJ databases">
        <title>Comparative genomics and phylogenomic investigation of the class Geoglossomycetes provide insights into ecological specialization and systematics.</title>
        <authorList>
            <person name="Melie T."/>
            <person name="Pirro S."/>
            <person name="Miller A.N."/>
            <person name="Quandt A."/>
        </authorList>
    </citation>
    <scope>NUCLEOTIDE SEQUENCE</scope>
    <source>
        <strain evidence="2">GBOQ0MN5Z8</strain>
    </source>
</reference>
<feature type="compositionally biased region" description="Basic and acidic residues" evidence="1">
    <location>
        <begin position="16"/>
        <end position="26"/>
    </location>
</feature>
<evidence type="ECO:0000256" key="1">
    <source>
        <dbReference type="SAM" id="MobiDB-lite"/>
    </source>
</evidence>
<gene>
    <name evidence="2" type="ORF">FGG08_001052</name>
</gene>
<dbReference type="EMBL" id="JAGHQL010000013">
    <property type="protein sequence ID" value="KAH0544823.1"/>
    <property type="molecule type" value="Genomic_DNA"/>
</dbReference>
<feature type="compositionally biased region" description="Basic and acidic residues" evidence="1">
    <location>
        <begin position="203"/>
        <end position="226"/>
    </location>
</feature>
<feature type="region of interest" description="Disordered" evidence="1">
    <location>
        <begin position="1"/>
        <end position="26"/>
    </location>
</feature>
<evidence type="ECO:0000313" key="3">
    <source>
        <dbReference type="Proteomes" id="UP000698800"/>
    </source>
</evidence>
<keyword evidence="3" id="KW-1185">Reference proteome</keyword>
<feature type="region of interest" description="Disordered" evidence="1">
    <location>
        <begin position="127"/>
        <end position="226"/>
    </location>
</feature>
<feature type="compositionally biased region" description="Basic and acidic residues" evidence="1">
    <location>
        <begin position="145"/>
        <end position="155"/>
    </location>
</feature>
<dbReference type="OrthoDB" id="5204927at2759"/>
<dbReference type="AlphaFoldDB" id="A0A9P8IHE2"/>
<comment type="caution">
    <text evidence="2">The sequence shown here is derived from an EMBL/GenBank/DDBJ whole genome shotgun (WGS) entry which is preliminary data.</text>
</comment>
<evidence type="ECO:0000313" key="2">
    <source>
        <dbReference type="EMBL" id="KAH0544823.1"/>
    </source>
</evidence>
<protein>
    <submittedName>
        <fullName evidence="2">Uncharacterized protein</fullName>
    </submittedName>
</protein>